<evidence type="ECO:0000313" key="3">
    <source>
        <dbReference type="Proteomes" id="UP000325081"/>
    </source>
</evidence>
<organism evidence="2 3">
    <name type="scientific">Striga asiatica</name>
    <name type="common">Asiatic witchweed</name>
    <name type="synonym">Buchnera asiatica</name>
    <dbReference type="NCBI Taxonomy" id="4170"/>
    <lineage>
        <taxon>Eukaryota</taxon>
        <taxon>Viridiplantae</taxon>
        <taxon>Streptophyta</taxon>
        <taxon>Embryophyta</taxon>
        <taxon>Tracheophyta</taxon>
        <taxon>Spermatophyta</taxon>
        <taxon>Magnoliopsida</taxon>
        <taxon>eudicotyledons</taxon>
        <taxon>Gunneridae</taxon>
        <taxon>Pentapetalae</taxon>
        <taxon>asterids</taxon>
        <taxon>lamiids</taxon>
        <taxon>Lamiales</taxon>
        <taxon>Orobanchaceae</taxon>
        <taxon>Buchnereae</taxon>
        <taxon>Striga</taxon>
    </lineage>
</organism>
<feature type="region of interest" description="Disordered" evidence="1">
    <location>
        <begin position="41"/>
        <end position="66"/>
    </location>
</feature>
<keyword evidence="3" id="KW-1185">Reference proteome</keyword>
<name>A0A5A7PRC8_STRAF</name>
<dbReference type="Proteomes" id="UP000325081">
    <property type="component" value="Unassembled WGS sequence"/>
</dbReference>
<reference evidence="3" key="1">
    <citation type="journal article" date="2019" name="Curr. Biol.">
        <title>Genome Sequence of Striga asiatica Provides Insight into the Evolution of Plant Parasitism.</title>
        <authorList>
            <person name="Yoshida S."/>
            <person name="Kim S."/>
            <person name="Wafula E.K."/>
            <person name="Tanskanen J."/>
            <person name="Kim Y.M."/>
            <person name="Honaas L."/>
            <person name="Yang Z."/>
            <person name="Spallek T."/>
            <person name="Conn C.E."/>
            <person name="Ichihashi Y."/>
            <person name="Cheong K."/>
            <person name="Cui S."/>
            <person name="Der J.P."/>
            <person name="Gundlach H."/>
            <person name="Jiao Y."/>
            <person name="Hori C."/>
            <person name="Ishida J.K."/>
            <person name="Kasahara H."/>
            <person name="Kiba T."/>
            <person name="Kim M.S."/>
            <person name="Koo N."/>
            <person name="Laohavisit A."/>
            <person name="Lee Y.H."/>
            <person name="Lumba S."/>
            <person name="McCourt P."/>
            <person name="Mortimer J.C."/>
            <person name="Mutuku J.M."/>
            <person name="Nomura T."/>
            <person name="Sasaki-Sekimoto Y."/>
            <person name="Seto Y."/>
            <person name="Wang Y."/>
            <person name="Wakatake T."/>
            <person name="Sakakibara H."/>
            <person name="Demura T."/>
            <person name="Yamaguchi S."/>
            <person name="Yoneyama K."/>
            <person name="Manabe R.I."/>
            <person name="Nelson D.C."/>
            <person name="Schulman A.H."/>
            <person name="Timko M.P."/>
            <person name="dePamphilis C.W."/>
            <person name="Choi D."/>
            <person name="Shirasu K."/>
        </authorList>
    </citation>
    <scope>NUCLEOTIDE SEQUENCE [LARGE SCALE GENOMIC DNA]</scope>
    <source>
        <strain evidence="3">cv. UVA1</strain>
    </source>
</reference>
<proteinExistence type="predicted"/>
<accession>A0A5A7PRC8</accession>
<dbReference type="AlphaFoldDB" id="A0A5A7PRC8"/>
<dbReference type="EMBL" id="BKCP01004960">
    <property type="protein sequence ID" value="GER35206.1"/>
    <property type="molecule type" value="Genomic_DNA"/>
</dbReference>
<comment type="caution">
    <text evidence="2">The sequence shown here is derived from an EMBL/GenBank/DDBJ whole genome shotgun (WGS) entry which is preliminary data.</text>
</comment>
<sequence length="117" mass="12177">MKTFEKVNVYGKRHVIVITKNGPHRLHGPPIRVPRLKHNAHVHKSPNPIGPEQAKVPGDDGSPVVAHQENPVQAQGIQQAHQVADDVEGGVAGGPRRRVGVAVAAEVGGDGAVAPGG</sequence>
<gene>
    <name evidence="2" type="ORF">STAS_11466</name>
</gene>
<evidence type="ECO:0000313" key="2">
    <source>
        <dbReference type="EMBL" id="GER35206.1"/>
    </source>
</evidence>
<protein>
    <submittedName>
        <fullName evidence="2">ABC-2 type transporter family protein</fullName>
    </submittedName>
</protein>
<evidence type="ECO:0000256" key="1">
    <source>
        <dbReference type="SAM" id="MobiDB-lite"/>
    </source>
</evidence>